<reference evidence="1 2" key="1">
    <citation type="journal article" date="2011" name="Genome Res.">
        <title>Phylogeny-wide analysis of social amoeba genomes highlights ancient origins for complex intercellular communication.</title>
        <authorList>
            <person name="Heidel A.J."/>
            <person name="Lawal H.M."/>
            <person name="Felder M."/>
            <person name="Schilde C."/>
            <person name="Helps N.R."/>
            <person name="Tunggal B."/>
            <person name="Rivero F."/>
            <person name="John U."/>
            <person name="Schleicher M."/>
            <person name="Eichinger L."/>
            <person name="Platzer M."/>
            <person name="Noegel A.A."/>
            <person name="Schaap P."/>
            <person name="Gloeckner G."/>
        </authorList>
    </citation>
    <scope>NUCLEOTIDE SEQUENCE [LARGE SCALE GENOMIC DNA]</scope>
    <source>
        <strain evidence="2">ATCC 26659 / Pp 5 / PN500</strain>
    </source>
</reference>
<keyword evidence="2" id="KW-1185">Reference proteome</keyword>
<sequence>MVIAKVIRRKIFKYVKDYNRSFMLRFKKISMISNKAICKGHLSIIKFLHENGINHVFKGAIDECSKYGHLALIKYLHENRTEGCSKKAMDRSIKRGYFELVQYLHSNRSEGYNSKSFFKCKDLRIAMFLYSNGLEVQANKIDIAVHSGDISYVKAVVENFSDQCSSYSLLYAIDNNHLEIAKYLLENRPECYFSVAMKHAASTGDQELIKLLHFHPNSSGPTANEVDFATTIPNNLEIVEFLLNNRPSGCTSRSINNASLNGDLSIVKLLHQLGKECTFKAIDNAAINGHFEIVRFLNENRTEGCSPNILDQVAEHHFDIFKYLHYNRNGLGCTSATLESFAGYRNSDALEWFMDNRTERFPAFIPFLAFRNNRLSNVKWLHEHGFLEFTDFTAIYAAMHGALDILKYLLDQGAPCSFNVMDKAAEIRSLEIVEYLHFNRTEGCSKMSMKLAVKNNDLPIFKFLLKNTTERPVGDYENTIFYRYHQRYDYIKKHNL</sequence>
<evidence type="ECO:0000313" key="1">
    <source>
        <dbReference type="EMBL" id="EFA78110.1"/>
    </source>
</evidence>
<dbReference type="RefSeq" id="XP_020430236.1">
    <property type="nucleotide sequence ID" value="XM_020579561.1"/>
</dbReference>
<proteinExistence type="predicted"/>
<gene>
    <name evidence="1" type="ORF">PPL_08758</name>
</gene>
<dbReference type="InParanoid" id="D3BJN0"/>
<name>D3BJN0_HETP5</name>
<dbReference type="PANTHER" id="PTHR46586">
    <property type="entry name" value="ANKYRIN REPEAT-CONTAINING PROTEIN"/>
    <property type="match status" value="1"/>
</dbReference>
<dbReference type="Gene3D" id="1.25.40.20">
    <property type="entry name" value="Ankyrin repeat-containing domain"/>
    <property type="match status" value="3"/>
</dbReference>
<organism evidence="1 2">
    <name type="scientific">Heterostelium pallidum (strain ATCC 26659 / Pp 5 / PN500)</name>
    <name type="common">Cellular slime mold</name>
    <name type="synonym">Polysphondylium pallidum</name>
    <dbReference type="NCBI Taxonomy" id="670386"/>
    <lineage>
        <taxon>Eukaryota</taxon>
        <taxon>Amoebozoa</taxon>
        <taxon>Evosea</taxon>
        <taxon>Eumycetozoa</taxon>
        <taxon>Dictyostelia</taxon>
        <taxon>Acytosteliales</taxon>
        <taxon>Acytosteliaceae</taxon>
        <taxon>Heterostelium</taxon>
    </lineage>
</organism>
<dbReference type="EMBL" id="ADBJ01000038">
    <property type="protein sequence ID" value="EFA78110.1"/>
    <property type="molecule type" value="Genomic_DNA"/>
</dbReference>
<dbReference type="InterPro" id="IPR002110">
    <property type="entry name" value="Ankyrin_rpt"/>
</dbReference>
<dbReference type="InterPro" id="IPR052050">
    <property type="entry name" value="SecEffector_AnkRepeat"/>
</dbReference>
<dbReference type="Proteomes" id="UP000001396">
    <property type="component" value="Unassembled WGS sequence"/>
</dbReference>
<protein>
    <recommendedName>
        <fullName evidence="3">Ankyrin repeat protein</fullName>
    </recommendedName>
</protein>
<dbReference type="GeneID" id="31364235"/>
<comment type="caution">
    <text evidence="1">The sequence shown here is derived from an EMBL/GenBank/DDBJ whole genome shotgun (WGS) entry which is preliminary data.</text>
</comment>
<evidence type="ECO:0008006" key="3">
    <source>
        <dbReference type="Google" id="ProtNLM"/>
    </source>
</evidence>
<dbReference type="Pfam" id="PF13637">
    <property type="entry name" value="Ank_4"/>
    <property type="match status" value="2"/>
</dbReference>
<dbReference type="SMART" id="SM00248">
    <property type="entry name" value="ANK"/>
    <property type="match status" value="4"/>
</dbReference>
<evidence type="ECO:0000313" key="2">
    <source>
        <dbReference type="Proteomes" id="UP000001396"/>
    </source>
</evidence>
<accession>D3BJN0</accession>
<dbReference type="PANTHER" id="PTHR46586:SF3">
    <property type="entry name" value="ANKYRIN REPEAT-CONTAINING PROTEIN"/>
    <property type="match status" value="1"/>
</dbReference>
<dbReference type="InterPro" id="IPR036770">
    <property type="entry name" value="Ankyrin_rpt-contain_sf"/>
</dbReference>
<dbReference type="AlphaFoldDB" id="D3BJN0"/>
<dbReference type="SUPFAM" id="SSF48403">
    <property type="entry name" value="Ankyrin repeat"/>
    <property type="match status" value="2"/>
</dbReference>